<feature type="non-terminal residue" evidence="1">
    <location>
        <position position="166"/>
    </location>
</feature>
<gene>
    <name evidence="1" type="ORF">PGLA2088_LOCUS10729</name>
</gene>
<proteinExistence type="predicted"/>
<sequence length="166" mass="18009">CPAVLYSKGFASLTGVTADEVIGKDLFAVLLDSELSRDPQVQNAYEAFCLAAQEGRYFPGNGAPGVSLLPESSSFESGRLAEGELTFRLSSANQVYMKQVELDDGMFVMCLKGDVPQSSALSQEEDGHIIRSFCEMNKNLETAIQIMAADFFFSAPMRRQAATGSR</sequence>
<dbReference type="AlphaFoldDB" id="A0A813INH9"/>
<organism evidence="1 2">
    <name type="scientific">Polarella glacialis</name>
    <name type="common">Dinoflagellate</name>
    <dbReference type="NCBI Taxonomy" id="89957"/>
    <lineage>
        <taxon>Eukaryota</taxon>
        <taxon>Sar</taxon>
        <taxon>Alveolata</taxon>
        <taxon>Dinophyceae</taxon>
        <taxon>Suessiales</taxon>
        <taxon>Suessiaceae</taxon>
        <taxon>Polarella</taxon>
    </lineage>
</organism>
<comment type="caution">
    <text evidence="1">The sequence shown here is derived from an EMBL/GenBank/DDBJ whole genome shotgun (WGS) entry which is preliminary data.</text>
</comment>
<evidence type="ECO:0008006" key="3">
    <source>
        <dbReference type="Google" id="ProtNLM"/>
    </source>
</evidence>
<evidence type="ECO:0000313" key="2">
    <source>
        <dbReference type="Proteomes" id="UP000626109"/>
    </source>
</evidence>
<dbReference type="Proteomes" id="UP000626109">
    <property type="component" value="Unassembled WGS sequence"/>
</dbReference>
<dbReference type="EMBL" id="CAJNNW010012106">
    <property type="protein sequence ID" value="CAE8653997.1"/>
    <property type="molecule type" value="Genomic_DNA"/>
</dbReference>
<reference evidence="1" key="1">
    <citation type="submission" date="2021-02" db="EMBL/GenBank/DDBJ databases">
        <authorList>
            <person name="Dougan E. K."/>
            <person name="Rhodes N."/>
            <person name="Thang M."/>
            <person name="Chan C."/>
        </authorList>
    </citation>
    <scope>NUCLEOTIDE SEQUENCE</scope>
</reference>
<protein>
    <recommendedName>
        <fullName evidence="3">PAS domain-containing protein</fullName>
    </recommendedName>
</protein>
<name>A0A813INH9_POLGL</name>
<evidence type="ECO:0000313" key="1">
    <source>
        <dbReference type="EMBL" id="CAE8653997.1"/>
    </source>
</evidence>
<accession>A0A813INH9</accession>